<dbReference type="Proteomes" id="UP000215199">
    <property type="component" value="Unassembled WGS sequence"/>
</dbReference>
<dbReference type="Pfam" id="PF04909">
    <property type="entry name" value="Amidohydro_2"/>
    <property type="match status" value="1"/>
</dbReference>
<comment type="caution">
    <text evidence="4">The sequence shown here is derived from an EMBL/GenBank/DDBJ whole genome shotgun (WGS) entry which is preliminary data.</text>
</comment>
<dbReference type="InterPro" id="IPR006680">
    <property type="entry name" value="Amidohydro-rel"/>
</dbReference>
<feature type="domain" description="Amidohydrolase-related" evidence="3">
    <location>
        <begin position="33"/>
        <end position="239"/>
    </location>
</feature>
<dbReference type="PANTHER" id="PTHR43569">
    <property type="entry name" value="AMIDOHYDROLASE"/>
    <property type="match status" value="1"/>
</dbReference>
<dbReference type="OrthoDB" id="5450317at2"/>
<proteinExistence type="inferred from homology"/>
<dbReference type="SUPFAM" id="SSF51556">
    <property type="entry name" value="Metallo-dependent hydrolases"/>
    <property type="match status" value="1"/>
</dbReference>
<name>A0A229SLX7_9PSEU</name>
<evidence type="ECO:0000256" key="1">
    <source>
        <dbReference type="ARBA" id="ARBA00038310"/>
    </source>
</evidence>
<evidence type="ECO:0000313" key="5">
    <source>
        <dbReference type="Proteomes" id="UP000215199"/>
    </source>
</evidence>
<comment type="similarity">
    <text evidence="1">Belongs to the metallo-dependent hydrolases superfamily.</text>
</comment>
<feature type="compositionally biased region" description="Basic and acidic residues" evidence="2">
    <location>
        <begin position="254"/>
        <end position="272"/>
    </location>
</feature>
<feature type="region of interest" description="Disordered" evidence="2">
    <location>
        <begin position="250"/>
        <end position="272"/>
    </location>
</feature>
<dbReference type="InterPro" id="IPR052350">
    <property type="entry name" value="Metallo-dep_Lactonases"/>
</dbReference>
<dbReference type="AlphaFoldDB" id="A0A229SLX7"/>
<evidence type="ECO:0000259" key="3">
    <source>
        <dbReference type="Pfam" id="PF04909"/>
    </source>
</evidence>
<evidence type="ECO:0000313" key="4">
    <source>
        <dbReference type="EMBL" id="OXM59985.1"/>
    </source>
</evidence>
<dbReference type="InterPro" id="IPR032466">
    <property type="entry name" value="Metal_Hydrolase"/>
</dbReference>
<organism evidence="4 5">
    <name type="scientific">Amycolatopsis vastitatis</name>
    <dbReference type="NCBI Taxonomy" id="1905142"/>
    <lineage>
        <taxon>Bacteria</taxon>
        <taxon>Bacillati</taxon>
        <taxon>Actinomycetota</taxon>
        <taxon>Actinomycetes</taxon>
        <taxon>Pseudonocardiales</taxon>
        <taxon>Pseudonocardiaceae</taxon>
        <taxon>Amycolatopsis</taxon>
    </lineage>
</organism>
<dbReference type="RefSeq" id="WP_093953649.1">
    <property type="nucleotide sequence ID" value="NZ_NMUL01000067.1"/>
</dbReference>
<keyword evidence="5" id="KW-1185">Reference proteome</keyword>
<protein>
    <submittedName>
        <fullName evidence="4">Amidohydrolase</fullName>
    </submittedName>
</protein>
<evidence type="ECO:0000256" key="2">
    <source>
        <dbReference type="SAM" id="MobiDB-lite"/>
    </source>
</evidence>
<reference evidence="5" key="1">
    <citation type="submission" date="2017-07" db="EMBL/GenBank/DDBJ databases">
        <title>Comparative genome mining reveals phylogenetic distribution patterns of secondary metabolites in Amycolatopsis.</title>
        <authorList>
            <person name="Adamek M."/>
            <person name="Alanjary M."/>
            <person name="Sales-Ortells H."/>
            <person name="Goodfellow M."/>
            <person name="Bull A.T."/>
            <person name="Kalinowski J."/>
            <person name="Ziemert N."/>
        </authorList>
    </citation>
    <scope>NUCLEOTIDE SEQUENCE [LARGE SCALE GENOMIC DNA]</scope>
    <source>
        <strain evidence="5">H5</strain>
    </source>
</reference>
<dbReference type="PANTHER" id="PTHR43569:SF2">
    <property type="entry name" value="AMIDOHYDROLASE-RELATED DOMAIN-CONTAINING PROTEIN"/>
    <property type="match status" value="1"/>
</dbReference>
<dbReference type="Gene3D" id="3.20.20.140">
    <property type="entry name" value="Metal-dependent hydrolases"/>
    <property type="match status" value="1"/>
</dbReference>
<gene>
    <name evidence="4" type="ORF">CF165_44600</name>
</gene>
<accession>A0A229SLX7</accession>
<dbReference type="EMBL" id="NMUL01000067">
    <property type="protein sequence ID" value="OXM59985.1"/>
    <property type="molecule type" value="Genomic_DNA"/>
</dbReference>
<dbReference type="GO" id="GO:0016787">
    <property type="term" value="F:hydrolase activity"/>
    <property type="evidence" value="ECO:0007669"/>
    <property type="project" value="UniProtKB-KW"/>
</dbReference>
<sequence>MPELRDVAARCGVGATILVQTIPDEAETLDFLELAADSAGPVAGVVGRVDLAGPDVPGRLAALRRTRGGARLCGVRHAVQAEPDPNWLDRADVRRGIAEVGHAGLTYDLLVKAPQWAAALRLARDLPEVDMVVDHAGNPPVGGELGPWTRWLAALAELPNVYVKLSGLLGLGPVTRVFPVIDHVVSTFTPRRVMAGSDWPVCELFTPAEAVWHIHETATVGLTAAERATVFAGTARAFYLSQRAGLECRGPRGGVDKEHDRDRDDRRGSPHR</sequence>
<keyword evidence="4" id="KW-0378">Hydrolase</keyword>